<comment type="caution">
    <text evidence="3">The sequence shown here is derived from an EMBL/GenBank/DDBJ whole genome shotgun (WGS) entry which is preliminary data.</text>
</comment>
<evidence type="ECO:0000313" key="3">
    <source>
        <dbReference type="EMBL" id="MBD3585460.1"/>
    </source>
</evidence>
<dbReference type="PANTHER" id="PTHR35812:SF1">
    <property type="entry name" value="LIPOPROTEIN"/>
    <property type="match status" value="1"/>
</dbReference>
<reference evidence="3 4" key="1">
    <citation type="submission" date="2020-04" db="EMBL/GenBank/DDBJ databases">
        <title>Salinimonas sp. HHU 13199.</title>
        <authorList>
            <person name="Cui X."/>
            <person name="Zhang D."/>
        </authorList>
    </citation>
    <scope>NUCLEOTIDE SEQUENCE [LARGE SCALE GENOMIC DNA]</scope>
    <source>
        <strain evidence="3 4">HHU 13199</strain>
    </source>
</reference>
<evidence type="ECO:0000256" key="1">
    <source>
        <dbReference type="SAM" id="SignalP"/>
    </source>
</evidence>
<dbReference type="InterPro" id="IPR011460">
    <property type="entry name" value="Lcl_C"/>
</dbReference>
<proteinExistence type="predicted"/>
<keyword evidence="1" id="KW-0732">Signal</keyword>
<evidence type="ECO:0000259" key="2">
    <source>
        <dbReference type="Pfam" id="PF07603"/>
    </source>
</evidence>
<dbReference type="EMBL" id="JABBXD010000002">
    <property type="protein sequence ID" value="MBD3585460.1"/>
    <property type="molecule type" value="Genomic_DNA"/>
</dbReference>
<feature type="domain" description="Lcl C-terminal" evidence="2">
    <location>
        <begin position="42"/>
        <end position="164"/>
    </location>
</feature>
<feature type="signal peptide" evidence="1">
    <location>
        <begin position="1"/>
        <end position="18"/>
    </location>
</feature>
<dbReference type="PANTHER" id="PTHR35812">
    <property type="entry name" value="LIPOPROTEIN"/>
    <property type="match status" value="1"/>
</dbReference>
<organism evidence="3 4">
    <name type="scientific">Salinimonas profundi</name>
    <dbReference type="NCBI Taxonomy" id="2729140"/>
    <lineage>
        <taxon>Bacteria</taxon>
        <taxon>Pseudomonadati</taxon>
        <taxon>Pseudomonadota</taxon>
        <taxon>Gammaproteobacteria</taxon>
        <taxon>Alteromonadales</taxon>
        <taxon>Alteromonadaceae</taxon>
        <taxon>Alteromonas/Salinimonas group</taxon>
        <taxon>Salinimonas</taxon>
    </lineage>
</organism>
<sequence length="169" mass="18826">MKAIALLAAIIISPAALAQICLSQVSESTPTDDFIEVAQDEVWDTQTNLVWKRCAQGQTWDGTTCSGDAQPMSWQEALQSAQQQDDQDQQGWRVPNIKELASVTERQCVRPAINETVFPATPQDDFWTSTPSVSNPDGAWVVAFFNSSHSVKRKDRFVYVRLVRTYTGS</sequence>
<protein>
    <submittedName>
        <fullName evidence="3">DUF1566 domain-containing protein</fullName>
    </submittedName>
</protein>
<keyword evidence="4" id="KW-1185">Reference proteome</keyword>
<dbReference type="Proteomes" id="UP000624419">
    <property type="component" value="Unassembled WGS sequence"/>
</dbReference>
<dbReference type="RefSeq" id="WP_191023510.1">
    <property type="nucleotide sequence ID" value="NZ_JABBXD010000002.1"/>
</dbReference>
<feature type="chain" id="PRO_5047288659" evidence="1">
    <location>
        <begin position="19"/>
        <end position="169"/>
    </location>
</feature>
<dbReference type="Pfam" id="PF07603">
    <property type="entry name" value="Lcl_C"/>
    <property type="match status" value="1"/>
</dbReference>
<evidence type="ECO:0000313" key="4">
    <source>
        <dbReference type="Proteomes" id="UP000624419"/>
    </source>
</evidence>
<gene>
    <name evidence="3" type="ORF">HHX48_06925</name>
</gene>
<name>A0ABR8LGS9_9ALTE</name>
<accession>A0ABR8LGS9</accession>